<accession>A0A6I6K217</accession>
<feature type="signal peptide" evidence="2">
    <location>
        <begin position="1"/>
        <end position="20"/>
    </location>
</feature>
<gene>
    <name evidence="3" type="ORF">GM418_23550</name>
</gene>
<reference evidence="3 4" key="1">
    <citation type="submission" date="2019-11" db="EMBL/GenBank/DDBJ databases">
        <authorList>
            <person name="Zheng R.K."/>
            <person name="Sun C.M."/>
        </authorList>
    </citation>
    <scope>NUCLEOTIDE SEQUENCE [LARGE SCALE GENOMIC DNA]</scope>
    <source>
        <strain evidence="3 4">WC007</strain>
    </source>
</reference>
<keyword evidence="4" id="KW-1185">Reference proteome</keyword>
<feature type="chain" id="PRO_5026345932" evidence="2">
    <location>
        <begin position="21"/>
        <end position="544"/>
    </location>
</feature>
<dbReference type="KEGG" id="mcos:GM418_23550"/>
<evidence type="ECO:0000313" key="4">
    <source>
        <dbReference type="Proteomes" id="UP000428260"/>
    </source>
</evidence>
<dbReference type="RefSeq" id="WP_158869658.1">
    <property type="nucleotide sequence ID" value="NZ_CP046401.1"/>
</dbReference>
<organism evidence="3 4">
    <name type="scientific">Maribellus comscasis</name>
    <dbReference type="NCBI Taxonomy" id="2681766"/>
    <lineage>
        <taxon>Bacteria</taxon>
        <taxon>Pseudomonadati</taxon>
        <taxon>Bacteroidota</taxon>
        <taxon>Bacteroidia</taxon>
        <taxon>Marinilabiliales</taxon>
        <taxon>Prolixibacteraceae</taxon>
        <taxon>Maribellus</taxon>
    </lineage>
</organism>
<evidence type="ECO:0000256" key="1">
    <source>
        <dbReference type="SAM" id="MobiDB-lite"/>
    </source>
</evidence>
<sequence length="544" mass="56922">MKKFTSLFILILISICTVFAQVPSAFNYQAVVRNSTGELVSNQNVSFRISILEDSESGTAVYSETHTATTNNFGLVSLKVGQGTAEAGTFTPDSWGATPHFIKIELDAEGGSAYTEMGSSQLLSVPYAFHAQTVEVDNVDDADADATNELQTISLSGTQLTLSDGGGTVTLPSSGGGDNWGTQTVVSDASLSGDGTTASPLSVDGDLTDNQTLSVSGNDLSISGGNTVTLPAGTSSPWTSSTAGINYFGGKVGINHDPADDTGLLQLWGYGITSLEAVNSSATLPTIFAQNDAGTAAYIDGQLVIKDGTQGDGKVLTSDADGKTTWETPTTGVWSQNGSEIYFNDHVGIGTTDPSFDLDVINTTGNAVVRISAPNNNGNLVIDRANQGYTARVDYRNVDGSGTFTTGIYRGSPNFRIDATLTDELVGLEVETDGDVLVSNEVHQEDTGEANMLPFAYGYVTSAGNLSYGTSNISMASKLSTGQYKIEIDNLGSGCVIQVTGSGGSSYILAKLMGINTSYFTVSTWDTKLDAYADCDFSFVVYKL</sequence>
<feature type="compositionally biased region" description="Polar residues" evidence="1">
    <location>
        <begin position="187"/>
        <end position="200"/>
    </location>
</feature>
<keyword evidence="2" id="KW-0732">Signal</keyword>
<protein>
    <submittedName>
        <fullName evidence="3">Uncharacterized protein</fullName>
    </submittedName>
</protein>
<proteinExistence type="predicted"/>
<dbReference type="AlphaFoldDB" id="A0A6I6K217"/>
<name>A0A6I6K217_9BACT</name>
<evidence type="ECO:0000256" key="2">
    <source>
        <dbReference type="SAM" id="SignalP"/>
    </source>
</evidence>
<feature type="region of interest" description="Disordered" evidence="1">
    <location>
        <begin position="187"/>
        <end position="207"/>
    </location>
</feature>
<evidence type="ECO:0000313" key="3">
    <source>
        <dbReference type="EMBL" id="QGY46527.1"/>
    </source>
</evidence>
<dbReference type="Proteomes" id="UP000428260">
    <property type="component" value="Chromosome"/>
</dbReference>
<dbReference type="EMBL" id="CP046401">
    <property type="protein sequence ID" value="QGY46527.1"/>
    <property type="molecule type" value="Genomic_DNA"/>
</dbReference>